<dbReference type="EMBL" id="SHBO01000019">
    <property type="protein sequence ID" value="RZO06923.1"/>
    <property type="molecule type" value="Genomic_DNA"/>
</dbReference>
<protein>
    <submittedName>
        <fullName evidence="8">Sulfatase</fullName>
    </submittedName>
</protein>
<keyword evidence="6" id="KW-0106">Calcium</keyword>
<feature type="domain" description="Sulfatase N-terminal" evidence="7">
    <location>
        <begin position="20"/>
        <end position="368"/>
    </location>
</feature>
<dbReference type="GO" id="GO:0004423">
    <property type="term" value="F:iduronate-2-sulfatase activity"/>
    <property type="evidence" value="ECO:0007669"/>
    <property type="project" value="InterPro"/>
</dbReference>
<dbReference type="Gene3D" id="3.40.720.10">
    <property type="entry name" value="Alkaline Phosphatase, subunit A"/>
    <property type="match status" value="1"/>
</dbReference>
<comment type="similarity">
    <text evidence="2">Belongs to the sulfatase family.</text>
</comment>
<comment type="cofactor">
    <cofactor evidence="1">
        <name>Ca(2+)</name>
        <dbReference type="ChEBI" id="CHEBI:29108"/>
    </cofactor>
</comment>
<dbReference type="InterPro" id="IPR000917">
    <property type="entry name" value="Sulfatase_N"/>
</dbReference>
<dbReference type="AlphaFoldDB" id="A0A520LN46"/>
<dbReference type="Pfam" id="PF00884">
    <property type="entry name" value="Sulfatase"/>
    <property type="match status" value="1"/>
</dbReference>
<evidence type="ECO:0000256" key="6">
    <source>
        <dbReference type="ARBA" id="ARBA00022837"/>
    </source>
</evidence>
<dbReference type="SUPFAM" id="SSF53649">
    <property type="entry name" value="Alkaline phosphatase-like"/>
    <property type="match status" value="1"/>
</dbReference>
<reference evidence="8 9" key="1">
    <citation type="submission" date="2019-02" db="EMBL/GenBank/DDBJ databases">
        <title>Prokaryotic population dynamics and viral predation in marine succession experiment using metagenomics: the confinement effect.</title>
        <authorList>
            <person name="Haro-Moreno J.M."/>
            <person name="Rodriguez-Valera F."/>
            <person name="Lopez-Perez M."/>
        </authorList>
    </citation>
    <scope>NUCLEOTIDE SEQUENCE [LARGE SCALE GENOMIC DNA]</scope>
    <source>
        <strain evidence="8">MED-G169</strain>
    </source>
</reference>
<organism evidence="8 9">
    <name type="scientific">SAR92 clade bacterium</name>
    <dbReference type="NCBI Taxonomy" id="2315479"/>
    <lineage>
        <taxon>Bacteria</taxon>
        <taxon>Pseudomonadati</taxon>
        <taxon>Pseudomonadota</taxon>
        <taxon>Gammaproteobacteria</taxon>
        <taxon>Cellvibrionales</taxon>
        <taxon>Porticoccaceae</taxon>
        <taxon>SAR92 clade</taxon>
    </lineage>
</organism>
<dbReference type="PANTHER" id="PTHR45953:SF1">
    <property type="entry name" value="IDURONATE 2-SULFATASE"/>
    <property type="match status" value="1"/>
</dbReference>
<dbReference type="CDD" id="cd16030">
    <property type="entry name" value="iduronate-2-sulfatase"/>
    <property type="match status" value="1"/>
</dbReference>
<proteinExistence type="inferred from homology"/>
<sequence length="467" mass="52776">MSLNLILLSYICLADNSKPPNILFIMVDDLRPELGIYDHPVVKTPHIDKFSKHATIFTNAYVNVPVCGASRASMMTGIRPNQVRFRTYQARADKDAPEAETIFGMLKSNDYVTHSIGKIMHFSDDSSDDWSVPPWKPKVEHGMGHRNYLLDENISFFKKNRTGPPFEKAEVNDNSYFDGKTTVEALNRLGVLSKKQDPFFLAVGFVKPHLPFNAPKKYWDLYDHSKIHLPDNAEQPTKAPPKAKHAFGELRKFDGIPENPLPVPDDIARQLIHGYYACVSYIDAQIGMLLGRLDSLNLTENTIVFILGDHGWSLGEHGLWAKHSPFDLATRTPLIVRTPDHLSGTSKSGKSHGLVEFVDIFPTITELTKLKKLDQLDGESFAAQLKDPSSQGKSAVFPRWAIAEIIKTDQYSYTEWRDKRGGVLERMLYDHNLDPEETYNVSGEPEYAEIVKSLHQRLSEHVSEFGI</sequence>
<keyword evidence="5" id="KW-0378">Hydrolase</keyword>
<dbReference type="InterPro" id="IPR017850">
    <property type="entry name" value="Alkaline_phosphatase_core_sf"/>
</dbReference>
<keyword evidence="4" id="KW-0732">Signal</keyword>
<name>A0A520LN46_9GAMM</name>
<dbReference type="InterPro" id="IPR035874">
    <property type="entry name" value="IDS"/>
</dbReference>
<comment type="caution">
    <text evidence="8">The sequence shown here is derived from an EMBL/GenBank/DDBJ whole genome shotgun (WGS) entry which is preliminary data.</text>
</comment>
<dbReference type="Proteomes" id="UP000318148">
    <property type="component" value="Unassembled WGS sequence"/>
</dbReference>
<evidence type="ECO:0000256" key="4">
    <source>
        <dbReference type="ARBA" id="ARBA00022729"/>
    </source>
</evidence>
<gene>
    <name evidence="8" type="ORF">EVB02_02135</name>
</gene>
<evidence type="ECO:0000313" key="8">
    <source>
        <dbReference type="EMBL" id="RZO06923.1"/>
    </source>
</evidence>
<dbReference type="GO" id="GO:0046872">
    <property type="term" value="F:metal ion binding"/>
    <property type="evidence" value="ECO:0007669"/>
    <property type="project" value="UniProtKB-KW"/>
</dbReference>
<evidence type="ECO:0000313" key="9">
    <source>
        <dbReference type="Proteomes" id="UP000318148"/>
    </source>
</evidence>
<evidence type="ECO:0000256" key="2">
    <source>
        <dbReference type="ARBA" id="ARBA00008779"/>
    </source>
</evidence>
<dbReference type="GO" id="GO:0005737">
    <property type="term" value="C:cytoplasm"/>
    <property type="evidence" value="ECO:0007669"/>
    <property type="project" value="TreeGrafter"/>
</dbReference>
<evidence type="ECO:0000259" key="7">
    <source>
        <dbReference type="Pfam" id="PF00884"/>
    </source>
</evidence>
<evidence type="ECO:0000256" key="5">
    <source>
        <dbReference type="ARBA" id="ARBA00022801"/>
    </source>
</evidence>
<evidence type="ECO:0000256" key="3">
    <source>
        <dbReference type="ARBA" id="ARBA00022723"/>
    </source>
</evidence>
<accession>A0A520LN46</accession>
<evidence type="ECO:0000256" key="1">
    <source>
        <dbReference type="ARBA" id="ARBA00001913"/>
    </source>
</evidence>
<dbReference type="PANTHER" id="PTHR45953">
    <property type="entry name" value="IDURONATE 2-SULFATASE"/>
    <property type="match status" value="1"/>
</dbReference>
<keyword evidence="3" id="KW-0479">Metal-binding</keyword>